<feature type="binding site" evidence="6">
    <location>
        <position position="133"/>
    </location>
    <ligand>
        <name>Fe cation</name>
        <dbReference type="ChEBI" id="CHEBI:24875"/>
    </ligand>
</feature>
<dbReference type="NCBIfam" id="TIGR00079">
    <property type="entry name" value="pept_deformyl"/>
    <property type="match status" value="1"/>
</dbReference>
<dbReference type="GO" id="GO:0042586">
    <property type="term" value="F:peptide deformylase activity"/>
    <property type="evidence" value="ECO:0007669"/>
    <property type="project" value="UniProtKB-UniRule"/>
</dbReference>
<name>A0A1B1YUG6_9GAMM</name>
<dbReference type="GO" id="GO:0046872">
    <property type="term" value="F:metal ion binding"/>
    <property type="evidence" value="ECO:0007669"/>
    <property type="project" value="UniProtKB-KW"/>
</dbReference>
<dbReference type="HAMAP" id="MF_00163">
    <property type="entry name" value="Pep_deformylase"/>
    <property type="match status" value="1"/>
</dbReference>
<dbReference type="OrthoDB" id="9804313at2"/>
<dbReference type="CDD" id="cd00487">
    <property type="entry name" value="Pep_deformylase"/>
    <property type="match status" value="1"/>
</dbReference>
<dbReference type="PANTHER" id="PTHR10458:SF22">
    <property type="entry name" value="PEPTIDE DEFORMYLASE"/>
    <property type="match status" value="1"/>
</dbReference>
<dbReference type="SUPFAM" id="SSF56420">
    <property type="entry name" value="Peptide deformylase"/>
    <property type="match status" value="1"/>
</dbReference>
<keyword evidence="4 6" id="KW-0648">Protein biosynthesis</keyword>
<keyword evidence="3 6" id="KW-0378">Hydrolase</keyword>
<dbReference type="FunFam" id="3.90.45.10:FF:000001">
    <property type="entry name" value="Peptide deformylase"/>
    <property type="match status" value="1"/>
</dbReference>
<evidence type="ECO:0000313" key="7">
    <source>
        <dbReference type="EMBL" id="ANX04369.1"/>
    </source>
</evidence>
<organism evidence="7 8">
    <name type="scientific">Immundisolibacter cernigliae</name>
    <dbReference type="NCBI Taxonomy" id="1810504"/>
    <lineage>
        <taxon>Bacteria</taxon>
        <taxon>Pseudomonadati</taxon>
        <taxon>Pseudomonadota</taxon>
        <taxon>Gammaproteobacteria</taxon>
        <taxon>Immundisolibacterales</taxon>
        <taxon>Immundisolibacteraceae</taxon>
        <taxon>Immundisolibacter</taxon>
    </lineage>
</organism>
<evidence type="ECO:0000256" key="4">
    <source>
        <dbReference type="ARBA" id="ARBA00022917"/>
    </source>
</evidence>
<dbReference type="GO" id="GO:0006412">
    <property type="term" value="P:translation"/>
    <property type="evidence" value="ECO:0007669"/>
    <property type="project" value="UniProtKB-UniRule"/>
</dbReference>
<dbReference type="KEGG" id="gbi:PG2T_09390"/>
<sequence>MALLDILTYPDPRLRQRASPVDAVNAQVRQLAEDMAQTMYAAKGIGLAATQVGVAKRVVVMDLSAEHDQLQVLINPRVVARDGSQECEEGCLSVPDVYETVERALRVTVSYLDRDGEARQMDADGLLAVCVQHEIDHLDGKLFVDYLSRLKQDRLRKKADKRQRDEARP</sequence>
<comment type="function">
    <text evidence="6">Removes the formyl group from the N-terminal Met of newly synthesized proteins. Requires at least a dipeptide for an efficient rate of reaction. N-terminal L-methionine is a prerequisite for activity but the enzyme has broad specificity at other positions.</text>
</comment>
<dbReference type="Proteomes" id="UP000092952">
    <property type="component" value="Chromosome"/>
</dbReference>
<accession>A0A1B1YUG6</accession>
<dbReference type="PRINTS" id="PR01576">
    <property type="entry name" value="PDEFORMYLASE"/>
</dbReference>
<evidence type="ECO:0000313" key="8">
    <source>
        <dbReference type="Proteomes" id="UP000092952"/>
    </source>
</evidence>
<dbReference type="EMBL" id="CP014671">
    <property type="protein sequence ID" value="ANX04369.1"/>
    <property type="molecule type" value="Genomic_DNA"/>
</dbReference>
<dbReference type="Pfam" id="PF01327">
    <property type="entry name" value="Pep_deformylase"/>
    <property type="match status" value="1"/>
</dbReference>
<feature type="active site" evidence="6">
    <location>
        <position position="134"/>
    </location>
</feature>
<keyword evidence="5 6" id="KW-0408">Iron</keyword>
<dbReference type="InParanoid" id="A0A1B1YUG6"/>
<dbReference type="PIRSF" id="PIRSF004749">
    <property type="entry name" value="Pep_def"/>
    <property type="match status" value="1"/>
</dbReference>
<comment type="cofactor">
    <cofactor evidence="6">
        <name>Fe(2+)</name>
        <dbReference type="ChEBI" id="CHEBI:29033"/>
    </cofactor>
    <text evidence="6">Binds 1 Fe(2+) ion.</text>
</comment>
<keyword evidence="2 6" id="KW-0479">Metal-binding</keyword>
<evidence type="ECO:0000256" key="1">
    <source>
        <dbReference type="ARBA" id="ARBA00010759"/>
    </source>
</evidence>
<proteinExistence type="inferred from homology"/>
<comment type="catalytic activity">
    <reaction evidence="6">
        <text>N-terminal N-formyl-L-methionyl-[peptide] + H2O = N-terminal L-methionyl-[peptide] + formate</text>
        <dbReference type="Rhea" id="RHEA:24420"/>
        <dbReference type="Rhea" id="RHEA-COMP:10639"/>
        <dbReference type="Rhea" id="RHEA-COMP:10640"/>
        <dbReference type="ChEBI" id="CHEBI:15377"/>
        <dbReference type="ChEBI" id="CHEBI:15740"/>
        <dbReference type="ChEBI" id="CHEBI:49298"/>
        <dbReference type="ChEBI" id="CHEBI:64731"/>
        <dbReference type="EC" id="3.5.1.88"/>
    </reaction>
</comment>
<dbReference type="InterPro" id="IPR023635">
    <property type="entry name" value="Peptide_deformylase"/>
</dbReference>
<keyword evidence="8" id="KW-1185">Reference proteome</keyword>
<dbReference type="AlphaFoldDB" id="A0A1B1YUG6"/>
<protein>
    <recommendedName>
        <fullName evidence="6">Peptide deformylase</fullName>
        <shortName evidence="6">PDF</shortName>
        <ecNumber evidence="6">3.5.1.88</ecNumber>
    </recommendedName>
    <alternativeName>
        <fullName evidence="6">Polypeptide deformylase</fullName>
    </alternativeName>
</protein>
<feature type="binding site" evidence="6">
    <location>
        <position position="91"/>
    </location>
    <ligand>
        <name>Fe cation</name>
        <dbReference type="ChEBI" id="CHEBI:24875"/>
    </ligand>
</feature>
<gene>
    <name evidence="6" type="primary">def</name>
    <name evidence="7" type="ORF">PG2T_09390</name>
</gene>
<evidence type="ECO:0000256" key="3">
    <source>
        <dbReference type="ARBA" id="ARBA00022801"/>
    </source>
</evidence>
<dbReference type="RefSeq" id="WP_068804496.1">
    <property type="nucleotide sequence ID" value="NZ_CP014671.1"/>
</dbReference>
<dbReference type="EC" id="3.5.1.88" evidence="6"/>
<dbReference type="PANTHER" id="PTHR10458">
    <property type="entry name" value="PEPTIDE DEFORMYLASE"/>
    <property type="match status" value="1"/>
</dbReference>
<dbReference type="Gene3D" id="3.90.45.10">
    <property type="entry name" value="Peptide deformylase"/>
    <property type="match status" value="1"/>
</dbReference>
<feature type="binding site" evidence="6">
    <location>
        <position position="137"/>
    </location>
    <ligand>
        <name>Fe cation</name>
        <dbReference type="ChEBI" id="CHEBI:24875"/>
    </ligand>
</feature>
<evidence type="ECO:0000256" key="2">
    <source>
        <dbReference type="ARBA" id="ARBA00022723"/>
    </source>
</evidence>
<evidence type="ECO:0000256" key="6">
    <source>
        <dbReference type="HAMAP-Rule" id="MF_00163"/>
    </source>
</evidence>
<evidence type="ECO:0000256" key="5">
    <source>
        <dbReference type="ARBA" id="ARBA00023004"/>
    </source>
</evidence>
<dbReference type="InterPro" id="IPR036821">
    <property type="entry name" value="Peptide_deformylase_sf"/>
</dbReference>
<comment type="similarity">
    <text evidence="1 6">Belongs to the polypeptide deformylase family.</text>
</comment>
<reference evidence="8" key="1">
    <citation type="submission" date="2016-03" db="EMBL/GenBank/DDBJ databases">
        <title>Complete genome sequence of Solimmundus cernigliae, representing a novel lineage of polycyclic aromatic hydrocarbon degraders within the Gammaproteobacteria.</title>
        <authorList>
            <person name="Singleton D.R."/>
            <person name="Dickey A.N."/>
            <person name="Scholl E.H."/>
            <person name="Wright F.A."/>
            <person name="Aitken M.D."/>
        </authorList>
    </citation>
    <scope>NUCLEOTIDE SEQUENCE [LARGE SCALE GENOMIC DNA]</scope>
    <source>
        <strain evidence="8">TR3.2</strain>
    </source>
</reference>
<dbReference type="FunCoup" id="A0A1B1YUG6">
    <property type="interactions" value="509"/>
</dbReference>
<dbReference type="NCBIfam" id="NF001159">
    <property type="entry name" value="PRK00150.1-3"/>
    <property type="match status" value="1"/>
</dbReference>
<dbReference type="STRING" id="1810504.PG2T_09390"/>